<dbReference type="RefSeq" id="WP_136994630.1">
    <property type="nucleotide sequence ID" value="NZ_SYVO01000076.1"/>
</dbReference>
<accession>A0A4U2EPJ1</accession>
<protein>
    <submittedName>
        <fullName evidence="1">Uncharacterized protein</fullName>
    </submittedName>
</protein>
<evidence type="ECO:0000313" key="1">
    <source>
        <dbReference type="EMBL" id="TKG04931.1"/>
    </source>
</evidence>
<dbReference type="AlphaFoldDB" id="A0A4U2EPJ1"/>
<dbReference type="EMBL" id="SYVO01000076">
    <property type="protein sequence ID" value="TKG04931.1"/>
    <property type="molecule type" value="Genomic_DNA"/>
</dbReference>
<gene>
    <name evidence="1" type="ORF">FCV91_19140</name>
</gene>
<sequence length="211" mass="23377">MKKYPINCSNCGLKITMLLPTRPSRCPECREYFGFYDVDDGNQDDFGIRISDSFTSGGSKYIHAEGECSIETHNDVVMDVDTVVTAIKGAKVEMNNPTIDKKPEFPDALDYKGVEISPPKVFILQTIVNDVIGAEQTLSMPYSEIKTFFRVVVNRIHSGLVFGLNGGALTGIRCLYSDGHHSLEIIDTDGQITDEGIELLKFVATRNQESN</sequence>
<organism evidence="1 2">
    <name type="scientific">Vibrio lentus</name>
    <dbReference type="NCBI Taxonomy" id="136468"/>
    <lineage>
        <taxon>Bacteria</taxon>
        <taxon>Pseudomonadati</taxon>
        <taxon>Pseudomonadota</taxon>
        <taxon>Gammaproteobacteria</taxon>
        <taxon>Vibrionales</taxon>
        <taxon>Vibrionaceae</taxon>
        <taxon>Vibrio</taxon>
    </lineage>
</organism>
<name>A0A4U2EPJ1_9VIBR</name>
<reference evidence="1 2" key="1">
    <citation type="submission" date="2019-04" db="EMBL/GenBank/DDBJ databases">
        <title>A reverse ecology approach based on a biological definition of microbial populations.</title>
        <authorList>
            <person name="Arevalo P."/>
            <person name="Vaninsberghe D."/>
            <person name="Elsherbini J."/>
            <person name="Gore J."/>
            <person name="Polz M."/>
        </authorList>
    </citation>
    <scope>NUCLEOTIDE SEQUENCE [LARGE SCALE GENOMIC DNA]</scope>
    <source>
        <strain evidence="1 2">10N.222.48.A1</strain>
    </source>
</reference>
<proteinExistence type="predicted"/>
<comment type="caution">
    <text evidence="1">The sequence shown here is derived from an EMBL/GenBank/DDBJ whole genome shotgun (WGS) entry which is preliminary data.</text>
</comment>
<evidence type="ECO:0000313" key="2">
    <source>
        <dbReference type="Proteomes" id="UP000305840"/>
    </source>
</evidence>
<dbReference type="Proteomes" id="UP000305840">
    <property type="component" value="Unassembled WGS sequence"/>
</dbReference>